<evidence type="ECO:0000256" key="13">
    <source>
        <dbReference type="PIRSR" id="PIRSR001024-1"/>
    </source>
</evidence>
<dbReference type="InterPro" id="IPR006047">
    <property type="entry name" value="GH13_cat_dom"/>
</dbReference>
<evidence type="ECO:0000256" key="4">
    <source>
        <dbReference type="ARBA" id="ARBA00012595"/>
    </source>
</evidence>
<evidence type="ECO:0000256" key="7">
    <source>
        <dbReference type="ARBA" id="ARBA00022801"/>
    </source>
</evidence>
<dbReference type="EMBL" id="LCUC01000406">
    <property type="protein sequence ID" value="KKY31215.1"/>
    <property type="molecule type" value="Genomic_DNA"/>
</dbReference>
<keyword evidence="10" id="KW-0325">Glycoprotein</keyword>
<dbReference type="GO" id="GO:0016052">
    <property type="term" value="P:carbohydrate catabolic process"/>
    <property type="evidence" value="ECO:0007669"/>
    <property type="project" value="InterPro"/>
</dbReference>
<feature type="disulfide bond" evidence="15">
    <location>
        <begin position="55"/>
        <end position="62"/>
    </location>
</feature>
<dbReference type="SUPFAM" id="SSF51445">
    <property type="entry name" value="(Trans)glycosidases"/>
    <property type="match status" value="1"/>
</dbReference>
<feature type="binding site" evidence="16">
    <location>
        <position position="319"/>
    </location>
    <ligand>
        <name>substrate</name>
    </ligand>
</feature>
<reference evidence="19 20" key="1">
    <citation type="submission" date="2015-05" db="EMBL/GenBank/DDBJ databases">
        <title>Distinctive expansion of gene families associated with plant cell wall degradation and secondary metabolism in the genomes of grapevine trunk pathogens.</title>
        <authorList>
            <person name="Lawrence D.P."/>
            <person name="Travadon R."/>
            <person name="Rolshausen P.E."/>
            <person name="Baumgartner K."/>
        </authorList>
    </citation>
    <scope>NUCLEOTIDE SEQUENCE [LARGE SCALE GENOMIC DNA]</scope>
    <source>
        <strain evidence="19">DA912</strain>
    </source>
</reference>
<gene>
    <name evidence="19" type="ORF">UCDDA912_g08856</name>
</gene>
<reference evidence="19 20" key="2">
    <citation type="submission" date="2015-05" db="EMBL/GenBank/DDBJ databases">
        <authorList>
            <person name="Morales-Cruz A."/>
            <person name="Amrine K.C."/>
            <person name="Cantu D."/>
        </authorList>
    </citation>
    <scope>NUCLEOTIDE SEQUENCE [LARGE SCALE GENOMIC DNA]</scope>
    <source>
        <strain evidence="19">DA912</strain>
    </source>
</reference>
<dbReference type="EC" id="3.2.1.1" evidence="4"/>
<evidence type="ECO:0000313" key="20">
    <source>
        <dbReference type="Proteomes" id="UP000034680"/>
    </source>
</evidence>
<dbReference type="InterPro" id="IPR015340">
    <property type="entry name" value="A_amylase_C_dom"/>
</dbReference>
<comment type="similarity">
    <text evidence="3">Belongs to the glycosyl hydrolase 13 family.</text>
</comment>
<feature type="binding site" evidence="16">
    <location>
        <position position="368"/>
    </location>
    <ligand>
        <name>substrate</name>
    </ligand>
</feature>
<accession>A0A0G2HSV4</accession>
<feature type="domain" description="Glycosyl hydrolase family 13 catalytic" evidence="18">
    <location>
        <begin position="38"/>
        <end position="393"/>
    </location>
</feature>
<dbReference type="Gene3D" id="3.20.20.80">
    <property type="entry name" value="Glycosidases"/>
    <property type="match status" value="1"/>
</dbReference>
<dbReference type="Pfam" id="PF00128">
    <property type="entry name" value="Alpha-amylase"/>
    <property type="match status" value="1"/>
</dbReference>
<comment type="caution">
    <text evidence="19">The sequence shown here is derived from an EMBL/GenBank/DDBJ whole genome shotgun (WGS) entry which is preliminary data.</text>
</comment>
<dbReference type="InterPro" id="IPR017853">
    <property type="entry name" value="GH"/>
</dbReference>
<feature type="binding site" evidence="16">
    <location>
        <position position="107"/>
    </location>
    <ligand>
        <name>substrate</name>
    </ligand>
</feature>
<feature type="signal peptide" evidence="17">
    <location>
        <begin position="1"/>
        <end position="25"/>
    </location>
</feature>
<dbReference type="PANTHER" id="PTHR10357:SF215">
    <property type="entry name" value="ALPHA-AMYLASE 1"/>
    <property type="match status" value="1"/>
</dbReference>
<evidence type="ECO:0000256" key="1">
    <source>
        <dbReference type="ARBA" id="ARBA00000548"/>
    </source>
</evidence>
<evidence type="ECO:0000256" key="16">
    <source>
        <dbReference type="PIRSR" id="PIRSR001024-5"/>
    </source>
</evidence>
<evidence type="ECO:0000256" key="9">
    <source>
        <dbReference type="ARBA" id="ARBA00023157"/>
    </source>
</evidence>
<dbReference type="GO" id="GO:0005509">
    <property type="term" value="F:calcium ion binding"/>
    <property type="evidence" value="ECO:0007669"/>
    <property type="project" value="InterPro"/>
</dbReference>
<dbReference type="AlphaFoldDB" id="A0A0G2HSV4"/>
<feature type="disulfide bond" evidence="15">
    <location>
        <begin position="174"/>
        <end position="187"/>
    </location>
</feature>
<dbReference type="Gene3D" id="2.60.40.1180">
    <property type="entry name" value="Golgi alpha-mannosidase II"/>
    <property type="match status" value="1"/>
</dbReference>
<keyword evidence="6 17" id="KW-0732">Signal</keyword>
<keyword evidence="5" id="KW-0479">Metal-binding</keyword>
<evidence type="ECO:0000256" key="2">
    <source>
        <dbReference type="ARBA" id="ARBA00001913"/>
    </source>
</evidence>
<organism evidence="19 20">
    <name type="scientific">Diaporthe ampelina</name>
    <dbReference type="NCBI Taxonomy" id="1214573"/>
    <lineage>
        <taxon>Eukaryota</taxon>
        <taxon>Fungi</taxon>
        <taxon>Dikarya</taxon>
        <taxon>Ascomycota</taxon>
        <taxon>Pezizomycotina</taxon>
        <taxon>Sordariomycetes</taxon>
        <taxon>Sordariomycetidae</taxon>
        <taxon>Diaporthales</taxon>
        <taxon>Diaporthaceae</taxon>
        <taxon>Diaporthe</taxon>
    </lineage>
</organism>
<keyword evidence="20" id="KW-1185">Reference proteome</keyword>
<evidence type="ECO:0000256" key="12">
    <source>
        <dbReference type="ARBA" id="ARBA00023295"/>
    </source>
</evidence>
<keyword evidence="8" id="KW-0106">Calcium</keyword>
<dbReference type="SMART" id="SM00642">
    <property type="entry name" value="Aamy"/>
    <property type="match status" value="1"/>
</dbReference>
<protein>
    <recommendedName>
        <fullName evidence="4">alpha-amylase</fullName>
        <ecNumber evidence="4">3.2.1.1</ecNumber>
    </recommendedName>
</protein>
<keyword evidence="7 19" id="KW-0378">Hydrolase</keyword>
<feature type="chain" id="PRO_5002545247" description="alpha-amylase" evidence="17">
    <location>
        <begin position="26"/>
        <end position="500"/>
    </location>
</feature>
<dbReference type="Proteomes" id="UP000034680">
    <property type="component" value="Unassembled WGS sequence"/>
</dbReference>
<proteinExistence type="inferred from homology"/>
<feature type="active site" description="Proton donor" evidence="13">
    <location>
        <position position="253"/>
    </location>
</feature>
<feature type="binding site" evidence="16">
    <location>
        <position position="227"/>
    </location>
    <ligand>
        <name>substrate</name>
    </ligand>
</feature>
<evidence type="ECO:0000259" key="18">
    <source>
        <dbReference type="SMART" id="SM00642"/>
    </source>
</evidence>
<dbReference type="Pfam" id="PF09260">
    <property type="entry name" value="A_amylase_dom_C"/>
    <property type="match status" value="1"/>
</dbReference>
<comment type="cofactor">
    <cofactor evidence="2">
        <name>Ca(2+)</name>
        <dbReference type="ChEBI" id="CHEBI:29108"/>
    </cofactor>
</comment>
<evidence type="ECO:0000256" key="8">
    <source>
        <dbReference type="ARBA" id="ARBA00022837"/>
    </source>
</evidence>
<feature type="binding site" evidence="16">
    <location>
        <position position="146"/>
    </location>
    <ligand>
        <name>substrate</name>
    </ligand>
</feature>
<evidence type="ECO:0000256" key="14">
    <source>
        <dbReference type="PIRSR" id="PIRSR001024-2"/>
    </source>
</evidence>
<feature type="active site" description="Nucleophile" evidence="13">
    <location>
        <position position="229"/>
    </location>
</feature>
<dbReference type="PANTHER" id="PTHR10357">
    <property type="entry name" value="ALPHA-AMYLASE FAMILY MEMBER"/>
    <property type="match status" value="1"/>
</dbReference>
<dbReference type="CDD" id="cd11319">
    <property type="entry name" value="AmyAc_euk_AmyA"/>
    <property type="match status" value="1"/>
</dbReference>
<feature type="binding site" evidence="16">
    <location>
        <position position="257"/>
    </location>
    <ligand>
        <name>substrate</name>
    </ligand>
</feature>
<evidence type="ECO:0000256" key="5">
    <source>
        <dbReference type="ARBA" id="ARBA00022723"/>
    </source>
</evidence>
<dbReference type="InterPro" id="IPR013777">
    <property type="entry name" value="A-amylase-like"/>
</dbReference>
<dbReference type="InterPro" id="IPR013780">
    <property type="entry name" value="Glyco_hydro_b"/>
</dbReference>
<evidence type="ECO:0000256" key="6">
    <source>
        <dbReference type="ARBA" id="ARBA00022729"/>
    </source>
</evidence>
<comment type="catalytic activity">
    <reaction evidence="1">
        <text>Endohydrolysis of (1-&gt;4)-alpha-D-glucosidic linkages in polysaccharides containing three or more (1-&gt;4)-alpha-linked D-glucose units.</text>
        <dbReference type="EC" id="3.2.1.1"/>
    </reaction>
</comment>
<evidence type="ECO:0000313" key="19">
    <source>
        <dbReference type="EMBL" id="KKY31215.1"/>
    </source>
</evidence>
<dbReference type="GO" id="GO:0004556">
    <property type="term" value="F:alpha-amylase activity"/>
    <property type="evidence" value="ECO:0007669"/>
    <property type="project" value="UniProtKB-EC"/>
</dbReference>
<dbReference type="STRING" id="1214573.A0A0G2HSV4"/>
<dbReference type="FunFam" id="3.20.20.80:FF:000120">
    <property type="entry name" value="Alpha-amylase A"/>
    <property type="match status" value="1"/>
</dbReference>
<evidence type="ECO:0000256" key="17">
    <source>
        <dbReference type="SAM" id="SignalP"/>
    </source>
</evidence>
<evidence type="ECO:0000256" key="15">
    <source>
        <dbReference type="PIRSR" id="PIRSR001024-4"/>
    </source>
</evidence>
<keyword evidence="9 15" id="KW-1015">Disulfide bond</keyword>
<dbReference type="OrthoDB" id="204980at2759"/>
<evidence type="ECO:0000256" key="3">
    <source>
        <dbReference type="ARBA" id="ARBA00008061"/>
    </source>
</evidence>
<dbReference type="SUPFAM" id="SSF51011">
    <property type="entry name" value="Glycosyl hydrolase domain"/>
    <property type="match status" value="1"/>
</dbReference>
<feature type="site" description="Transition state stabilizer" evidence="14">
    <location>
        <position position="319"/>
    </location>
</feature>
<evidence type="ECO:0000256" key="10">
    <source>
        <dbReference type="ARBA" id="ARBA00023180"/>
    </source>
</evidence>
<sequence>MVSSIRSASQAAAAALLGAAGLVQGLSTEEWKAQSIYQVLTDRFALPDGDSNAACNDLGTFCGGTWTGIKNQLDYIQNMGFTAVWISPIVKNIEGGTSLGDAYHGFWAQDIYSLNEHFGTEDDLLALSEEIHKRGMYLMIDVVTNHMAFPADMSSCDYTQANPFNSASYYHDPCTINDDDPETVIKCWEGTSGVSLADLRTEDANVRDIWKSWIADLVAKYNIDGLRLDTTKHVEKDFWEEFLASAGVFGTGEILNGDPATFPSWVSDVPGFVNYPAYFWLTRAFGSASATLSELVTGINEMKSLLKTSTFSSFLENHDNPRFSSITQDITLAKNALAFSMLMDGIPIIYQGQEQWQEFTGTEAPYNREPLWTSSYNTTSELYQWISTLNNVRTLAINQDPTAYIAYQANPIWSDDHTVAMKKADVVTITTNAGEAGNVGAISLPASSTGYIAGQVYVDLVSCAQYTAGTDGAISVTMQADPIVLYPESRLSASNSTLCA</sequence>
<name>A0A0G2HSV4_9PEZI</name>
<keyword evidence="12" id="KW-0326">Glycosidase</keyword>
<evidence type="ECO:0000256" key="11">
    <source>
        <dbReference type="ARBA" id="ARBA00023277"/>
    </source>
</evidence>
<keyword evidence="11" id="KW-0119">Carbohydrate metabolism</keyword>
<dbReference type="PIRSF" id="PIRSF001024">
    <property type="entry name" value="Alph-amyl_fung"/>
    <property type="match status" value="1"/>
</dbReference>